<dbReference type="PANTHER" id="PTHR43585:SF2">
    <property type="entry name" value="ATP-GRASP ENZYME FSQD"/>
    <property type="match status" value="1"/>
</dbReference>
<dbReference type="Pfam" id="PF13535">
    <property type="entry name" value="ATP-grasp_4"/>
    <property type="match status" value="1"/>
</dbReference>
<evidence type="ECO:0000256" key="3">
    <source>
        <dbReference type="ARBA" id="ARBA00022840"/>
    </source>
</evidence>
<dbReference type="InterPro" id="IPR005479">
    <property type="entry name" value="CPAse_ATP-bd"/>
</dbReference>
<proteinExistence type="predicted"/>
<evidence type="ECO:0000256" key="2">
    <source>
        <dbReference type="ARBA" id="ARBA00022741"/>
    </source>
</evidence>
<dbReference type="PANTHER" id="PTHR43585">
    <property type="entry name" value="FUMIPYRROLE BIOSYNTHESIS PROTEIN C"/>
    <property type="match status" value="1"/>
</dbReference>
<name>A0A285VJZ2_9GAMM</name>
<reference evidence="6 7" key="1">
    <citation type="submission" date="2017-08" db="EMBL/GenBank/DDBJ databases">
        <authorList>
            <person name="de Groot N.N."/>
        </authorList>
    </citation>
    <scope>NUCLEOTIDE SEQUENCE [LARGE SCALE GENOMIC DNA]</scope>
    <source>
        <strain evidence="6 7">USBA 855</strain>
    </source>
</reference>
<dbReference type="GO" id="GO:0016874">
    <property type="term" value="F:ligase activity"/>
    <property type="evidence" value="ECO:0007669"/>
    <property type="project" value="UniProtKB-KW"/>
</dbReference>
<keyword evidence="3 4" id="KW-0067">ATP-binding</keyword>
<keyword evidence="1" id="KW-0436">Ligase</keyword>
<dbReference type="PROSITE" id="PS50975">
    <property type="entry name" value="ATP_GRASP"/>
    <property type="match status" value="1"/>
</dbReference>
<dbReference type="RefSeq" id="WP_097022523.1">
    <property type="nucleotide sequence ID" value="NZ_OBQJ01000003.1"/>
</dbReference>
<keyword evidence="2 4" id="KW-0547">Nucleotide-binding</keyword>
<sequence length="433" mass="49989">MSDKNVFVVGLDALNRKRLEHLRGAEHYRFHGVIEPSEVYDTEIFPIEDMLSRAEAQLNEFQDPIDAIVGYMDFPVSTMLPLLCERFGTRSTSLESLLKCEHKYWSRCVQREVISDYIPRFTAFDPFDDQALHKIGEQGLYFPFFVKPIKSSGSRLGFRIESPEDFEQAISRLCEDIGTISEPFNFVLDHAKLPEEVRSIDGGYCMAEEIIGGWQCTVEGYVFQGEIVPYGIVDSIRYPQVLSFFYYRYPSRLPDHIQEKMRELTRQIMKHIGYDNAAFNIEYFWDEVQDRIWLLEINTRIAQSHCDLFEKVDGVSHQQITVDLALGQLPDMPYRQGTFKVAAKFFYRVFFVDATITRVPTEEEIDALEKAFPGTVIALQAEIGTRLSSLPEQDSYSFALAYVWMGADDDTALEENYAQLAEQLHFEFEDIVG</sequence>
<dbReference type="Proteomes" id="UP000219023">
    <property type="component" value="Unassembled WGS sequence"/>
</dbReference>
<dbReference type="OrthoDB" id="8441067at2"/>
<dbReference type="SUPFAM" id="SSF56059">
    <property type="entry name" value="Glutathione synthetase ATP-binding domain-like"/>
    <property type="match status" value="1"/>
</dbReference>
<evidence type="ECO:0000256" key="4">
    <source>
        <dbReference type="PROSITE-ProRule" id="PRU00409"/>
    </source>
</evidence>
<dbReference type="InterPro" id="IPR052032">
    <property type="entry name" value="ATP-dep_AA_Ligase"/>
</dbReference>
<dbReference type="GO" id="GO:0005524">
    <property type="term" value="F:ATP binding"/>
    <property type="evidence" value="ECO:0007669"/>
    <property type="project" value="UniProtKB-UniRule"/>
</dbReference>
<dbReference type="AlphaFoldDB" id="A0A285VJZ2"/>
<evidence type="ECO:0000256" key="1">
    <source>
        <dbReference type="ARBA" id="ARBA00022598"/>
    </source>
</evidence>
<gene>
    <name evidence="6" type="ORF">SAMN05421509_103344</name>
</gene>
<evidence type="ECO:0000259" key="5">
    <source>
        <dbReference type="PROSITE" id="PS50975"/>
    </source>
</evidence>
<dbReference type="InterPro" id="IPR011761">
    <property type="entry name" value="ATP-grasp"/>
</dbReference>
<accession>A0A285VJZ2</accession>
<organism evidence="6 7">
    <name type="scientific">Chromohalobacter canadensis</name>
    <dbReference type="NCBI Taxonomy" id="141389"/>
    <lineage>
        <taxon>Bacteria</taxon>
        <taxon>Pseudomonadati</taxon>
        <taxon>Pseudomonadota</taxon>
        <taxon>Gammaproteobacteria</taxon>
        <taxon>Oceanospirillales</taxon>
        <taxon>Halomonadaceae</taxon>
        <taxon>Chromohalobacter</taxon>
    </lineage>
</organism>
<evidence type="ECO:0000313" key="7">
    <source>
        <dbReference type="Proteomes" id="UP000219023"/>
    </source>
</evidence>
<dbReference type="PROSITE" id="PS00867">
    <property type="entry name" value="CPSASE_2"/>
    <property type="match status" value="1"/>
</dbReference>
<feature type="domain" description="ATP-grasp" evidence="5">
    <location>
        <begin position="110"/>
        <end position="326"/>
    </location>
</feature>
<protein>
    <submittedName>
        <fullName evidence="6">ATP-grasp domain-containing protein</fullName>
    </submittedName>
</protein>
<evidence type="ECO:0000313" key="6">
    <source>
        <dbReference type="EMBL" id="SOC54402.1"/>
    </source>
</evidence>
<dbReference type="Gene3D" id="3.30.470.20">
    <property type="entry name" value="ATP-grasp fold, B domain"/>
    <property type="match status" value="1"/>
</dbReference>
<dbReference type="GO" id="GO:0046872">
    <property type="term" value="F:metal ion binding"/>
    <property type="evidence" value="ECO:0007669"/>
    <property type="project" value="InterPro"/>
</dbReference>
<dbReference type="EMBL" id="OBQJ01000003">
    <property type="protein sequence ID" value="SOC54402.1"/>
    <property type="molecule type" value="Genomic_DNA"/>
</dbReference>